<comment type="caution">
    <text evidence="2">The sequence shown here is derived from an EMBL/GenBank/DDBJ whole genome shotgun (WGS) entry which is preliminary data.</text>
</comment>
<accession>A0AAV6EIU1</accession>
<protein>
    <recommendedName>
        <fullName evidence="1">YopX protein domain-containing protein</fullName>
    </recommendedName>
</protein>
<evidence type="ECO:0000313" key="3">
    <source>
        <dbReference type="Proteomes" id="UP000423641"/>
    </source>
</evidence>
<dbReference type="Proteomes" id="UP000423641">
    <property type="component" value="Unassembled WGS sequence"/>
</dbReference>
<dbReference type="Pfam" id="PF09643">
    <property type="entry name" value="YopX"/>
    <property type="match status" value="1"/>
</dbReference>
<dbReference type="InterPro" id="IPR010024">
    <property type="entry name" value="CHP16711"/>
</dbReference>
<dbReference type="InterPro" id="IPR019096">
    <property type="entry name" value="YopX_protein"/>
</dbReference>
<reference evidence="2 3" key="1">
    <citation type="submission" date="2019-09" db="EMBL/GenBank/DDBJ databases">
        <title>Draft genome sequences of 48 bacterial type strains from the CCUG.</title>
        <authorList>
            <person name="Tunovic T."/>
            <person name="Pineiro-Iglesias B."/>
            <person name="Unosson C."/>
            <person name="Inganas E."/>
            <person name="Ohlen M."/>
            <person name="Cardew S."/>
            <person name="Jensie-Markopoulos S."/>
            <person name="Salva-Serra F."/>
            <person name="Jaen-Luchoro D."/>
            <person name="Karlsson R."/>
            <person name="Svensson-Stadler L."/>
            <person name="Chun J."/>
            <person name="Moore E."/>
        </authorList>
    </citation>
    <scope>NUCLEOTIDE SEQUENCE [LARGE SCALE GENOMIC DNA]</scope>
    <source>
        <strain evidence="2 3">CCUG 34538</strain>
    </source>
</reference>
<evidence type="ECO:0000259" key="1">
    <source>
        <dbReference type="Pfam" id="PF09643"/>
    </source>
</evidence>
<dbReference type="Gene3D" id="2.30.30.290">
    <property type="entry name" value="YopX-like domains"/>
    <property type="match status" value="1"/>
</dbReference>
<proteinExistence type="predicted"/>
<gene>
    <name evidence="2" type="ORF">F7P66_04120</name>
</gene>
<dbReference type="InterPro" id="IPR023385">
    <property type="entry name" value="YopX-like_C"/>
</dbReference>
<dbReference type="RefSeq" id="WP_112000439.1">
    <property type="nucleotide sequence ID" value="NZ_CP053828.1"/>
</dbReference>
<sequence length="131" mass="15156">MREIRFRALSKADKQMFNVDYMKLDFGKVPYVNGEVFSENDGWITYELDDDFELMQYTGLKDKNGVEIYEGDIIKAKFIKDSSETTGWVEYFDKDASFICHLKGGDYALLVALSELEVIGDIYNNKEFLKG</sequence>
<dbReference type="GeneID" id="56509736"/>
<dbReference type="SUPFAM" id="SSF159006">
    <property type="entry name" value="YopX-like"/>
    <property type="match status" value="1"/>
</dbReference>
<evidence type="ECO:0000313" key="2">
    <source>
        <dbReference type="EMBL" id="KAB0613170.1"/>
    </source>
</evidence>
<organism evidence="2 3">
    <name type="scientific">Campylobacter hyointestinalis subsp. lawsonii</name>
    <dbReference type="NCBI Taxonomy" id="91353"/>
    <lineage>
        <taxon>Bacteria</taxon>
        <taxon>Pseudomonadati</taxon>
        <taxon>Campylobacterota</taxon>
        <taxon>Epsilonproteobacteria</taxon>
        <taxon>Campylobacterales</taxon>
        <taxon>Campylobacteraceae</taxon>
        <taxon>Campylobacter</taxon>
    </lineage>
</organism>
<name>A0AAV6EIU1_CAMHY</name>
<dbReference type="EMBL" id="VZON01000003">
    <property type="protein sequence ID" value="KAB0613170.1"/>
    <property type="molecule type" value="Genomic_DNA"/>
</dbReference>
<dbReference type="AlphaFoldDB" id="A0AAV6EIU1"/>
<dbReference type="NCBIfam" id="TIGR01671">
    <property type="entry name" value="phage_TIGR01671"/>
    <property type="match status" value="1"/>
</dbReference>
<feature type="domain" description="YopX protein" evidence="1">
    <location>
        <begin position="6"/>
        <end position="130"/>
    </location>
</feature>